<sequence length="452" mass="49856">MMRYILNWNSKALEVSGTAPEAFFRKKLMDTNKNTMKLNKTSQALAWIAAALMTSSVSVQAADAKLDSIAAIVNEDVVLVSEVEQLARRLQSSGESSGQSIVKQALDRLVLEKLQLQSAKRSGINASEASIDRAMANVAQRNNLAPSQMKQALAQEGIDYEGFRKNLANQLIINSLKRRESAKVAQVSDQEVNDLIASESQQLAEGISYHIQDLMIPAPKPPTVAAFEQARRNAVQLRKLALTSPDFMKTSYAGNTASDIGWKSAPQLSFAYLKELNTMAKGQISDVIHDARGFHVIKLVEKRGGVEKKTKQVRVRHILIPANEADAKAKADKIRLQLLQGGDFATLARTNSADKGSATNGGDLGWSDSQRYVPEFAKAAETLSLNTISPLIQTKFGYHILEVLDRREEDATKAALQTQARKAILSKRQEQDYDAWVQSLRNGAFIEYRMKP</sequence>
<evidence type="ECO:0000256" key="3">
    <source>
        <dbReference type="ARBA" id="ARBA00022764"/>
    </source>
</evidence>
<evidence type="ECO:0000313" key="10">
    <source>
        <dbReference type="Proteomes" id="UP000245539"/>
    </source>
</evidence>
<dbReference type="InterPro" id="IPR050280">
    <property type="entry name" value="OMP_Chaperone_SurA"/>
</dbReference>
<keyword evidence="6 7" id="KW-0413">Isomerase</keyword>
<keyword evidence="2 7" id="KW-0677">Repeat</keyword>
<dbReference type="InterPro" id="IPR046357">
    <property type="entry name" value="PPIase_dom_sf"/>
</dbReference>
<evidence type="ECO:0000256" key="1">
    <source>
        <dbReference type="ARBA" id="ARBA00022729"/>
    </source>
</evidence>
<dbReference type="SUPFAM" id="SSF54534">
    <property type="entry name" value="FKBP-like"/>
    <property type="match status" value="2"/>
</dbReference>
<keyword evidence="4 7" id="KW-0697">Rotamase</keyword>
<evidence type="ECO:0000256" key="7">
    <source>
        <dbReference type="HAMAP-Rule" id="MF_01183"/>
    </source>
</evidence>
<protein>
    <recommendedName>
        <fullName evidence="7">Chaperone SurA</fullName>
    </recommendedName>
    <alternativeName>
        <fullName evidence="7">Peptidyl-prolyl cis-trans isomerase SurA</fullName>
        <shortName evidence="7">PPIase SurA</shortName>
        <ecNumber evidence="7">5.2.1.8</ecNumber>
    </alternativeName>
    <alternativeName>
        <fullName evidence="7">Rotamase SurA</fullName>
    </alternativeName>
</protein>
<dbReference type="GO" id="GO:0043165">
    <property type="term" value="P:Gram-negative-bacterium-type cell outer membrane assembly"/>
    <property type="evidence" value="ECO:0007669"/>
    <property type="project" value="InterPro"/>
</dbReference>
<comment type="domain">
    <text evidence="7">The PPIase activity resides only in the second parvulin domain. The N-terminal region and the C-terminal tail are necessary and sufficient for the chaperone activity of SurA. The PPIase activity is dispensable for SurA to function as a chaperone. The N-terminal region and the C-terminal tail are also required for porin recognition.</text>
</comment>
<dbReference type="GO" id="GO:0003755">
    <property type="term" value="F:peptidyl-prolyl cis-trans isomerase activity"/>
    <property type="evidence" value="ECO:0007669"/>
    <property type="project" value="UniProtKB-UniRule"/>
</dbReference>
<keyword evidence="3 7" id="KW-0574">Periplasm</keyword>
<evidence type="ECO:0000256" key="2">
    <source>
        <dbReference type="ARBA" id="ARBA00022737"/>
    </source>
</evidence>
<proteinExistence type="inferred from homology"/>
<dbReference type="GO" id="GO:0051082">
    <property type="term" value="F:unfolded protein binding"/>
    <property type="evidence" value="ECO:0007669"/>
    <property type="project" value="UniProtKB-UniRule"/>
</dbReference>
<dbReference type="Gene3D" id="3.10.50.40">
    <property type="match status" value="2"/>
</dbReference>
<evidence type="ECO:0000313" key="9">
    <source>
        <dbReference type="EMBL" id="PWQ96091.1"/>
    </source>
</evidence>
<dbReference type="Pfam" id="PF09312">
    <property type="entry name" value="SurA_N"/>
    <property type="match status" value="1"/>
</dbReference>
<dbReference type="PANTHER" id="PTHR47637:SF1">
    <property type="entry name" value="CHAPERONE SURA"/>
    <property type="match status" value="1"/>
</dbReference>
<dbReference type="Gene3D" id="1.10.4030.10">
    <property type="entry name" value="Porin chaperone SurA, peptide-binding domain"/>
    <property type="match status" value="1"/>
</dbReference>
<dbReference type="GO" id="GO:0030288">
    <property type="term" value="C:outer membrane-bounded periplasmic space"/>
    <property type="evidence" value="ECO:0007669"/>
    <property type="project" value="InterPro"/>
</dbReference>
<dbReference type="InterPro" id="IPR023034">
    <property type="entry name" value="PPIase_SurA"/>
</dbReference>
<dbReference type="HAMAP" id="MF_01183">
    <property type="entry name" value="Chaperone_SurA"/>
    <property type="match status" value="1"/>
</dbReference>
<dbReference type="PANTHER" id="PTHR47637">
    <property type="entry name" value="CHAPERONE SURA"/>
    <property type="match status" value="1"/>
</dbReference>
<organism evidence="9 10">
    <name type="scientific">Leucothrix pacifica</name>
    <dbReference type="NCBI Taxonomy" id="1247513"/>
    <lineage>
        <taxon>Bacteria</taxon>
        <taxon>Pseudomonadati</taxon>
        <taxon>Pseudomonadota</taxon>
        <taxon>Gammaproteobacteria</taxon>
        <taxon>Thiotrichales</taxon>
        <taxon>Thiotrichaceae</taxon>
        <taxon>Leucothrix</taxon>
    </lineage>
</organism>
<dbReference type="InterPro" id="IPR023058">
    <property type="entry name" value="PPIase_PpiC_CS"/>
</dbReference>
<dbReference type="GO" id="GO:0050821">
    <property type="term" value="P:protein stabilization"/>
    <property type="evidence" value="ECO:0007669"/>
    <property type="project" value="InterPro"/>
</dbReference>
<dbReference type="OrthoDB" id="14196at2"/>
<gene>
    <name evidence="7" type="primary">surA</name>
    <name evidence="9" type="ORF">DKW60_13650</name>
</gene>
<dbReference type="EMBL" id="QGKM01000039">
    <property type="protein sequence ID" value="PWQ96091.1"/>
    <property type="molecule type" value="Genomic_DNA"/>
</dbReference>
<comment type="caution">
    <text evidence="9">The sequence shown here is derived from an EMBL/GenBank/DDBJ whole genome shotgun (WGS) entry which is preliminary data.</text>
</comment>
<comment type="subcellular location">
    <subcellularLocation>
        <location evidence="7">Periplasm</location>
    </subcellularLocation>
    <text evidence="7">Is capable of associating with the outer membrane.</text>
</comment>
<dbReference type="EC" id="5.2.1.8" evidence="7"/>
<dbReference type="Proteomes" id="UP000245539">
    <property type="component" value="Unassembled WGS sequence"/>
</dbReference>
<evidence type="ECO:0000256" key="4">
    <source>
        <dbReference type="ARBA" id="ARBA00023110"/>
    </source>
</evidence>
<keyword evidence="1 7" id="KW-0732">Signal</keyword>
<evidence type="ECO:0000259" key="8">
    <source>
        <dbReference type="PROSITE" id="PS50198"/>
    </source>
</evidence>
<dbReference type="AlphaFoldDB" id="A0A317CDA9"/>
<feature type="domain" description="PpiC" evidence="8">
    <location>
        <begin position="206"/>
        <end position="301"/>
    </location>
</feature>
<dbReference type="GO" id="GO:0042277">
    <property type="term" value="F:peptide binding"/>
    <property type="evidence" value="ECO:0007669"/>
    <property type="project" value="InterPro"/>
</dbReference>
<dbReference type="PROSITE" id="PS01096">
    <property type="entry name" value="PPIC_PPIASE_1"/>
    <property type="match status" value="1"/>
</dbReference>
<dbReference type="PROSITE" id="PS50198">
    <property type="entry name" value="PPIC_PPIASE_2"/>
    <property type="match status" value="2"/>
</dbReference>
<accession>A0A317CDA9</accession>
<dbReference type="InterPro" id="IPR027304">
    <property type="entry name" value="Trigger_fact/SurA_dom_sf"/>
</dbReference>
<comment type="function">
    <text evidence="7">Chaperone involved in the correct folding and assembly of outer membrane proteins. Recognizes specific patterns of aromatic residues and the orientation of their side chains, which are found more frequently in integral outer membrane proteins. May act in both early periplasmic and late outer membrane-associated steps of protein maturation.</text>
</comment>
<dbReference type="InterPro" id="IPR000297">
    <property type="entry name" value="PPIase_PpiC"/>
</dbReference>
<reference evidence="9 10" key="1">
    <citation type="submission" date="2018-05" db="EMBL/GenBank/DDBJ databases">
        <title>Leucothrix arctica sp. nov., isolated from Arctic seawater.</title>
        <authorList>
            <person name="Choi A."/>
            <person name="Baek K."/>
        </authorList>
    </citation>
    <scope>NUCLEOTIDE SEQUENCE [LARGE SCALE GENOMIC DNA]</scope>
    <source>
        <strain evidence="9 10">JCM 18388</strain>
    </source>
</reference>
<keyword evidence="10" id="KW-1185">Reference proteome</keyword>
<name>A0A317CDA9_9GAMM</name>
<keyword evidence="5 7" id="KW-0143">Chaperone</keyword>
<dbReference type="GO" id="GO:0006457">
    <property type="term" value="P:protein folding"/>
    <property type="evidence" value="ECO:0007669"/>
    <property type="project" value="UniProtKB-UniRule"/>
</dbReference>
<dbReference type="Pfam" id="PF00639">
    <property type="entry name" value="Rotamase"/>
    <property type="match status" value="1"/>
</dbReference>
<dbReference type="Pfam" id="PF13616">
    <property type="entry name" value="Rotamase_3"/>
    <property type="match status" value="1"/>
</dbReference>
<feature type="domain" description="PpiC" evidence="8">
    <location>
        <begin position="310"/>
        <end position="405"/>
    </location>
</feature>
<dbReference type="SUPFAM" id="SSF109998">
    <property type="entry name" value="Triger factor/SurA peptide-binding domain-like"/>
    <property type="match status" value="1"/>
</dbReference>
<evidence type="ECO:0000256" key="6">
    <source>
        <dbReference type="ARBA" id="ARBA00023235"/>
    </source>
</evidence>
<comment type="catalytic activity">
    <reaction evidence="7">
        <text>[protein]-peptidylproline (omega=180) = [protein]-peptidylproline (omega=0)</text>
        <dbReference type="Rhea" id="RHEA:16237"/>
        <dbReference type="Rhea" id="RHEA-COMP:10747"/>
        <dbReference type="Rhea" id="RHEA-COMP:10748"/>
        <dbReference type="ChEBI" id="CHEBI:83833"/>
        <dbReference type="ChEBI" id="CHEBI:83834"/>
        <dbReference type="EC" id="5.2.1.8"/>
    </reaction>
</comment>
<evidence type="ECO:0000256" key="5">
    <source>
        <dbReference type="ARBA" id="ARBA00023186"/>
    </source>
</evidence>
<dbReference type="InterPro" id="IPR015391">
    <property type="entry name" value="SurA_N"/>
</dbReference>